<name>A0A0G0I7V6_9BACT</name>
<dbReference type="Proteomes" id="UP000034366">
    <property type="component" value="Unassembled WGS sequence"/>
</dbReference>
<evidence type="ECO:0000313" key="2">
    <source>
        <dbReference type="Proteomes" id="UP000034366"/>
    </source>
</evidence>
<reference evidence="1 2" key="1">
    <citation type="journal article" date="2015" name="Nature">
        <title>rRNA introns, odd ribosomes, and small enigmatic genomes across a large radiation of phyla.</title>
        <authorList>
            <person name="Brown C.T."/>
            <person name="Hug L.A."/>
            <person name="Thomas B.C."/>
            <person name="Sharon I."/>
            <person name="Castelle C.J."/>
            <person name="Singh A."/>
            <person name="Wilkins M.J."/>
            <person name="Williams K.H."/>
            <person name="Banfield J.F."/>
        </authorList>
    </citation>
    <scope>NUCLEOTIDE SEQUENCE [LARGE SCALE GENOMIC DNA]</scope>
</reference>
<organism evidence="1 2">
    <name type="scientific">Candidatus Woesebacteria bacterium GW2011_GWD1_38_10</name>
    <dbReference type="NCBI Taxonomy" id="1618592"/>
    <lineage>
        <taxon>Bacteria</taxon>
        <taxon>Candidatus Woeseibacteriota</taxon>
    </lineage>
</organism>
<protein>
    <submittedName>
        <fullName evidence="1">Uncharacterized protein</fullName>
    </submittedName>
</protein>
<sequence length="48" mass="5215">GLMVLQNSVSFGLLRGMNPVRYLHATLSTNTEGFMGKISNLCGMLIQT</sequence>
<comment type="caution">
    <text evidence="1">The sequence shown here is derived from an EMBL/GenBank/DDBJ whole genome shotgun (WGS) entry which is preliminary data.</text>
</comment>
<evidence type="ECO:0000313" key="1">
    <source>
        <dbReference type="EMBL" id="KKQ47075.1"/>
    </source>
</evidence>
<accession>A0A0G0I7V6</accession>
<dbReference type="AlphaFoldDB" id="A0A0G0I7V6"/>
<proteinExistence type="predicted"/>
<dbReference type="EMBL" id="LBTW01000060">
    <property type="protein sequence ID" value="KKQ47075.1"/>
    <property type="molecule type" value="Genomic_DNA"/>
</dbReference>
<feature type="non-terminal residue" evidence="1">
    <location>
        <position position="1"/>
    </location>
</feature>
<gene>
    <name evidence="1" type="ORF">US67_C0060G0001</name>
</gene>